<gene>
    <name evidence="7" type="ORF">K491DRAFT_679182</name>
</gene>
<dbReference type="GO" id="GO:0005634">
    <property type="term" value="C:nucleus"/>
    <property type="evidence" value="ECO:0007669"/>
    <property type="project" value="UniProtKB-SubCell"/>
</dbReference>
<dbReference type="InterPro" id="IPR016069">
    <property type="entry name" value="Translin_C"/>
</dbReference>
<accession>A0A6A6T504</accession>
<evidence type="ECO:0000256" key="4">
    <source>
        <dbReference type="ARBA" id="ARBA00022490"/>
    </source>
</evidence>
<dbReference type="InterPro" id="IPR016068">
    <property type="entry name" value="Translin_N"/>
</dbReference>
<organism evidence="7 8">
    <name type="scientific">Lophiostoma macrostomum CBS 122681</name>
    <dbReference type="NCBI Taxonomy" id="1314788"/>
    <lineage>
        <taxon>Eukaryota</taxon>
        <taxon>Fungi</taxon>
        <taxon>Dikarya</taxon>
        <taxon>Ascomycota</taxon>
        <taxon>Pezizomycotina</taxon>
        <taxon>Dothideomycetes</taxon>
        <taxon>Pleosporomycetidae</taxon>
        <taxon>Pleosporales</taxon>
        <taxon>Lophiostomataceae</taxon>
        <taxon>Lophiostoma</taxon>
    </lineage>
</organism>
<comment type="similarity">
    <text evidence="3">Belongs to the translin family.</text>
</comment>
<dbReference type="Gene3D" id="3.40.50.1010">
    <property type="entry name" value="5'-nuclease"/>
    <property type="match status" value="1"/>
</dbReference>
<feature type="compositionally biased region" description="Pro residues" evidence="6">
    <location>
        <begin position="303"/>
        <end position="315"/>
    </location>
</feature>
<feature type="compositionally biased region" description="Low complexity" evidence="6">
    <location>
        <begin position="694"/>
        <end position="703"/>
    </location>
</feature>
<evidence type="ECO:0000313" key="7">
    <source>
        <dbReference type="EMBL" id="KAF2655095.1"/>
    </source>
</evidence>
<evidence type="ECO:0000256" key="1">
    <source>
        <dbReference type="ARBA" id="ARBA00004123"/>
    </source>
</evidence>
<dbReference type="OrthoDB" id="5361617at2759"/>
<dbReference type="Gene3D" id="1.20.58.200">
    <property type="entry name" value="Translin, domain 2"/>
    <property type="match status" value="1"/>
</dbReference>
<dbReference type="InterPro" id="IPR036081">
    <property type="entry name" value="Translin_sf"/>
</dbReference>
<comment type="subcellular location">
    <subcellularLocation>
        <location evidence="2">Cytoplasm</location>
    </subcellularLocation>
    <subcellularLocation>
        <location evidence="1">Nucleus</location>
    </subcellularLocation>
</comment>
<dbReference type="CDD" id="cd14820">
    <property type="entry name" value="TRAX"/>
    <property type="match status" value="1"/>
</dbReference>
<evidence type="ECO:0000256" key="6">
    <source>
        <dbReference type="SAM" id="MobiDB-lite"/>
    </source>
</evidence>
<protein>
    <submittedName>
        <fullName evidence="7">Translin</fullName>
    </submittedName>
</protein>
<reference evidence="7" key="1">
    <citation type="journal article" date="2020" name="Stud. Mycol.">
        <title>101 Dothideomycetes genomes: a test case for predicting lifestyles and emergence of pathogens.</title>
        <authorList>
            <person name="Haridas S."/>
            <person name="Albert R."/>
            <person name="Binder M."/>
            <person name="Bloem J."/>
            <person name="Labutti K."/>
            <person name="Salamov A."/>
            <person name="Andreopoulos B."/>
            <person name="Baker S."/>
            <person name="Barry K."/>
            <person name="Bills G."/>
            <person name="Bluhm B."/>
            <person name="Cannon C."/>
            <person name="Castanera R."/>
            <person name="Culley D."/>
            <person name="Daum C."/>
            <person name="Ezra D."/>
            <person name="Gonzalez J."/>
            <person name="Henrissat B."/>
            <person name="Kuo A."/>
            <person name="Liang C."/>
            <person name="Lipzen A."/>
            <person name="Lutzoni F."/>
            <person name="Magnuson J."/>
            <person name="Mondo S."/>
            <person name="Nolan M."/>
            <person name="Ohm R."/>
            <person name="Pangilinan J."/>
            <person name="Park H.-J."/>
            <person name="Ramirez L."/>
            <person name="Alfaro M."/>
            <person name="Sun H."/>
            <person name="Tritt A."/>
            <person name="Yoshinaga Y."/>
            <person name="Zwiers L.-H."/>
            <person name="Turgeon B."/>
            <person name="Goodwin S."/>
            <person name="Spatafora J."/>
            <person name="Crous P."/>
            <person name="Grigoriev I."/>
        </authorList>
    </citation>
    <scope>NUCLEOTIDE SEQUENCE</scope>
    <source>
        <strain evidence="7">CBS 122681</strain>
    </source>
</reference>
<feature type="compositionally biased region" description="Polar residues" evidence="6">
    <location>
        <begin position="474"/>
        <end position="485"/>
    </location>
</feature>
<feature type="region of interest" description="Disordered" evidence="6">
    <location>
        <begin position="592"/>
        <end position="753"/>
    </location>
</feature>
<dbReference type="EMBL" id="MU004354">
    <property type="protein sequence ID" value="KAF2655095.1"/>
    <property type="molecule type" value="Genomic_DNA"/>
</dbReference>
<keyword evidence="5" id="KW-0539">Nucleus</keyword>
<keyword evidence="8" id="KW-1185">Reference proteome</keyword>
<dbReference type="Pfam" id="PF01997">
    <property type="entry name" value="Translin"/>
    <property type="match status" value="1"/>
</dbReference>
<sequence>MADSKQEESVSPFSEMFEGFKKELDEHHDRRERIVKASRDITASSKKMVRNLGAPVPQFVNKTNTQHWETIEKQYKSVAPDVQGLNAYRYPQITWGSQEFMEALSFQHYLETQTLISYDDAKAKIASLCGDGPAVLLAPEDYILGIFDMIGELMRFSITSMATNGKLPTGRQQKEQKIKEDDSDKMDIDQPATAPAVEKEPRNVLQDLRELRLQLEMLEVPPGPRFYNDVEKKMTVMRECVEKVEKAYYSLTPCLITQTRPPISLLQPAHGVCDHRNPAPAMRRNTYPLRPQASDIRMRSPAPAQPVPTPTPTPKPTRKVFNCIVDDTALVAGVKRSTRDGIRKWVSQGAIRLFVPLHTLTQLDRLKKGSDRINSDAREAIKWLDEVTSMPDVEMSGRVLLEGVDEAYPTWAEVEQFLLAETLFSKEDTDSEDDDDYAAGLESSFHQHDASDGTSMSSTHSFDGRPETPRSPLSAFSTGSANKENASPAYEKPASLSLQSPDRTARNSAELLRSEKPPKGVVPVYLQPLFNHILWRINKEPNPGAALDSFIFLTNDPAKQMIAQKFGIRAKRLEQLRDTVAREDRELKNHMAIYNMEANPRSPVAAEKVSPKEVAPPKHSPKSSVDSKDEVDSDEEDVVLLKRAPRGPQAQANSNQRVWDPNDFGRANQQQAARGSGGRGGRATPRGRGGPVRGRGAFAPRGASYVPSGPAFRAPPAPRANADPNQPLDPDSFARPVPRASTVRGRRKLWEPN</sequence>
<feature type="compositionally biased region" description="Polar residues" evidence="6">
    <location>
        <begin position="452"/>
        <end position="461"/>
    </location>
</feature>
<feature type="region of interest" description="Disordered" evidence="6">
    <location>
        <begin position="291"/>
        <end position="318"/>
    </location>
</feature>
<dbReference type="AlphaFoldDB" id="A0A6A6T504"/>
<dbReference type="InterPro" id="IPR002848">
    <property type="entry name" value="Translin_fam"/>
</dbReference>
<evidence type="ECO:0000256" key="3">
    <source>
        <dbReference type="ARBA" id="ARBA00005902"/>
    </source>
</evidence>
<feature type="compositionally biased region" description="Basic and acidic residues" evidence="6">
    <location>
        <begin position="172"/>
        <end position="188"/>
    </location>
</feature>
<name>A0A6A6T504_9PLEO</name>
<dbReference type="Proteomes" id="UP000799324">
    <property type="component" value="Unassembled WGS sequence"/>
</dbReference>
<dbReference type="SUPFAM" id="SSF74784">
    <property type="entry name" value="Translin"/>
    <property type="match status" value="1"/>
</dbReference>
<evidence type="ECO:0000256" key="2">
    <source>
        <dbReference type="ARBA" id="ARBA00004496"/>
    </source>
</evidence>
<dbReference type="GO" id="GO:0005737">
    <property type="term" value="C:cytoplasm"/>
    <property type="evidence" value="ECO:0007669"/>
    <property type="project" value="UniProtKB-SubCell"/>
</dbReference>
<dbReference type="Gene3D" id="1.20.58.190">
    <property type="entry name" value="Translin, domain 1"/>
    <property type="match status" value="1"/>
</dbReference>
<dbReference type="PANTHER" id="PTHR10741">
    <property type="entry name" value="TRANSLIN AND TRANSLIN ASSOCIATED PROTEIN X"/>
    <property type="match status" value="1"/>
</dbReference>
<evidence type="ECO:0000313" key="8">
    <source>
        <dbReference type="Proteomes" id="UP000799324"/>
    </source>
</evidence>
<proteinExistence type="inferred from homology"/>
<evidence type="ECO:0000256" key="5">
    <source>
        <dbReference type="ARBA" id="ARBA00023242"/>
    </source>
</evidence>
<feature type="compositionally biased region" description="Low complexity" evidence="6">
    <location>
        <begin position="665"/>
        <end position="674"/>
    </location>
</feature>
<feature type="region of interest" description="Disordered" evidence="6">
    <location>
        <begin position="164"/>
        <end position="200"/>
    </location>
</feature>
<feature type="region of interest" description="Disordered" evidence="6">
    <location>
        <begin position="445"/>
        <end position="514"/>
    </location>
</feature>
<dbReference type="GO" id="GO:0043565">
    <property type="term" value="F:sequence-specific DNA binding"/>
    <property type="evidence" value="ECO:0007669"/>
    <property type="project" value="InterPro"/>
</dbReference>
<keyword evidence="4" id="KW-0963">Cytoplasm</keyword>
<feature type="compositionally biased region" description="Gly residues" evidence="6">
    <location>
        <begin position="675"/>
        <end position="693"/>
    </location>
</feature>